<sequence>MTLSRSTRFLSLVFAALALVVVPLASPLLVSLSLILGGVLVAWRGAADLAASEPLPIIPSGVMLRHAL</sequence>
<dbReference type="RefSeq" id="WP_142583362.1">
    <property type="nucleotide sequence ID" value="NZ_CABFPH010000032.1"/>
</dbReference>
<name>A0A509ECW0_9HYPH</name>
<reference evidence="1 2" key="1">
    <citation type="submission" date="2019-06" db="EMBL/GenBank/DDBJ databases">
        <authorList>
            <person name="Rodrigo-Torres L."/>
            <person name="Arahal R. D."/>
            <person name="Lucena T."/>
        </authorList>
    </citation>
    <scope>NUCLEOTIDE SEQUENCE [LARGE SCALE GENOMIC DNA]</scope>
    <source>
        <strain evidence="1 2">SB0023/3</strain>
    </source>
</reference>
<accession>A0A509ECW0</accession>
<gene>
    <name evidence="1" type="ORF">MET9862_02591</name>
</gene>
<dbReference type="AlphaFoldDB" id="A0A509ECW0"/>
<dbReference type="EMBL" id="CABFPH010000032">
    <property type="protein sequence ID" value="VUD71998.1"/>
    <property type="molecule type" value="Genomic_DNA"/>
</dbReference>
<protein>
    <submittedName>
        <fullName evidence="1">Uncharacterized protein</fullName>
    </submittedName>
</protein>
<organism evidence="1 2">
    <name type="scientific">Methylobacterium symbioticum</name>
    <dbReference type="NCBI Taxonomy" id="2584084"/>
    <lineage>
        <taxon>Bacteria</taxon>
        <taxon>Pseudomonadati</taxon>
        <taxon>Pseudomonadota</taxon>
        <taxon>Alphaproteobacteria</taxon>
        <taxon>Hyphomicrobiales</taxon>
        <taxon>Methylobacteriaceae</taxon>
        <taxon>Methylobacterium</taxon>
    </lineage>
</organism>
<dbReference type="Proteomes" id="UP000410984">
    <property type="component" value="Unassembled WGS sequence"/>
</dbReference>
<evidence type="ECO:0000313" key="2">
    <source>
        <dbReference type="Proteomes" id="UP000410984"/>
    </source>
</evidence>
<proteinExistence type="predicted"/>
<evidence type="ECO:0000313" key="1">
    <source>
        <dbReference type="EMBL" id="VUD71998.1"/>
    </source>
</evidence>
<keyword evidence="2" id="KW-1185">Reference proteome</keyword>